<dbReference type="Proteomes" id="UP000664940">
    <property type="component" value="Unassembled WGS sequence"/>
</dbReference>
<name>A0A834A430_9CHIR</name>
<reference evidence="1 2" key="1">
    <citation type="journal article" date="2020" name="Nature">
        <title>Six reference-quality genomes reveal evolution of bat adaptations.</title>
        <authorList>
            <person name="Jebb D."/>
            <person name="Huang Z."/>
            <person name="Pippel M."/>
            <person name="Hughes G.M."/>
            <person name="Lavrichenko K."/>
            <person name="Devanna P."/>
            <person name="Winkler S."/>
            <person name="Jermiin L.S."/>
            <person name="Skirmuntt E.C."/>
            <person name="Katzourakis A."/>
            <person name="Burkitt-Gray L."/>
            <person name="Ray D.A."/>
            <person name="Sullivan K.A.M."/>
            <person name="Roscito J.G."/>
            <person name="Kirilenko B.M."/>
            <person name="Davalos L.M."/>
            <person name="Corthals A.P."/>
            <person name="Power M.L."/>
            <person name="Jones G."/>
            <person name="Ransome R.D."/>
            <person name="Dechmann D.K.N."/>
            <person name="Locatelli A.G."/>
            <person name="Puechmaille S.J."/>
            <person name="Fedrigo O."/>
            <person name="Jarvis E.D."/>
            <person name="Hiller M."/>
            <person name="Vernes S.C."/>
            <person name="Myers E.W."/>
            <person name="Teeling E.C."/>
        </authorList>
    </citation>
    <scope>NUCLEOTIDE SEQUENCE [LARGE SCALE GENOMIC DNA]</scope>
    <source>
        <strain evidence="1">Bat1K_MPI-CBG_1</strain>
    </source>
</reference>
<accession>A0A834A430</accession>
<evidence type="ECO:0000313" key="2">
    <source>
        <dbReference type="Proteomes" id="UP000664940"/>
    </source>
</evidence>
<protein>
    <submittedName>
        <fullName evidence="1">Uncharacterized protein</fullName>
    </submittedName>
</protein>
<gene>
    <name evidence="1" type="ORF">HJG60_011211</name>
</gene>
<dbReference type="EMBL" id="JABVXQ010000006">
    <property type="protein sequence ID" value="KAF6104204.1"/>
    <property type="molecule type" value="Genomic_DNA"/>
</dbReference>
<organism evidence="1 2">
    <name type="scientific">Phyllostomus discolor</name>
    <name type="common">pale spear-nosed bat</name>
    <dbReference type="NCBI Taxonomy" id="89673"/>
    <lineage>
        <taxon>Eukaryota</taxon>
        <taxon>Metazoa</taxon>
        <taxon>Chordata</taxon>
        <taxon>Craniata</taxon>
        <taxon>Vertebrata</taxon>
        <taxon>Euteleostomi</taxon>
        <taxon>Mammalia</taxon>
        <taxon>Eutheria</taxon>
        <taxon>Laurasiatheria</taxon>
        <taxon>Chiroptera</taxon>
        <taxon>Yangochiroptera</taxon>
        <taxon>Phyllostomidae</taxon>
        <taxon>Phyllostominae</taxon>
        <taxon>Phyllostomus</taxon>
    </lineage>
</organism>
<proteinExistence type="predicted"/>
<sequence>MVVFCFHPSESWISILRQCCGSASSPRGPWTSAWCLHLLQPSCLSSVPSCNLCLCGDWMLEHLGACHVSLLIPHDTLPVRSGQVCTSSPRFHASHCLSGQGVVPILFLMALGWSPARVGAGWAPTHHTLFSACSLHVSEAEQQVCHKLVSIK</sequence>
<comment type="caution">
    <text evidence="1">The sequence shown here is derived from an EMBL/GenBank/DDBJ whole genome shotgun (WGS) entry which is preliminary data.</text>
</comment>
<dbReference type="AlphaFoldDB" id="A0A834A430"/>
<evidence type="ECO:0000313" key="1">
    <source>
        <dbReference type="EMBL" id="KAF6104204.1"/>
    </source>
</evidence>